<dbReference type="STRING" id="649349.Lbys_0212"/>
<dbReference type="EMBL" id="CP002305">
    <property type="protein sequence ID" value="ADQ16006.1"/>
    <property type="molecule type" value="Genomic_DNA"/>
</dbReference>
<name>E4RU25_LEAB4</name>
<dbReference type="InterPro" id="IPR002347">
    <property type="entry name" value="SDR_fam"/>
</dbReference>
<dbReference type="PRINTS" id="PR00081">
    <property type="entry name" value="GDHRDH"/>
</dbReference>
<gene>
    <name evidence="3" type="ordered locus">Lbys_0212</name>
</gene>
<reference key="1">
    <citation type="submission" date="2010-11" db="EMBL/GenBank/DDBJ databases">
        <title>The complete genome of Leadbetterella byssophila DSM 17132.</title>
        <authorList>
            <consortium name="US DOE Joint Genome Institute (JGI-PGF)"/>
            <person name="Lucas S."/>
            <person name="Copeland A."/>
            <person name="Lapidus A."/>
            <person name="Glavina del Rio T."/>
            <person name="Dalin E."/>
            <person name="Tice H."/>
            <person name="Bruce D."/>
            <person name="Goodwin L."/>
            <person name="Pitluck S."/>
            <person name="Kyrpides N."/>
            <person name="Mavromatis K."/>
            <person name="Ivanova N."/>
            <person name="Teshima H."/>
            <person name="Brettin T."/>
            <person name="Detter J.C."/>
            <person name="Han C."/>
            <person name="Tapia R."/>
            <person name="Land M."/>
            <person name="Hauser L."/>
            <person name="Markowitz V."/>
            <person name="Cheng J.-F."/>
            <person name="Hugenholtz P."/>
            <person name="Woyke T."/>
            <person name="Wu D."/>
            <person name="Tindall B."/>
            <person name="Pomrenke H.G."/>
            <person name="Brambilla E."/>
            <person name="Klenk H.-P."/>
            <person name="Eisen J.A."/>
        </authorList>
    </citation>
    <scope>NUCLEOTIDE SEQUENCE [LARGE SCALE GENOMIC DNA]</scope>
    <source>
        <strain>DSM 17132</strain>
    </source>
</reference>
<dbReference type="AlphaFoldDB" id="E4RU25"/>
<dbReference type="eggNOG" id="COG4221">
    <property type="taxonomic scope" value="Bacteria"/>
</dbReference>
<dbReference type="Pfam" id="PF00106">
    <property type="entry name" value="adh_short"/>
    <property type="match status" value="1"/>
</dbReference>
<dbReference type="Proteomes" id="UP000007435">
    <property type="component" value="Chromosome"/>
</dbReference>
<dbReference type="SUPFAM" id="SSF51735">
    <property type="entry name" value="NAD(P)-binding Rossmann-fold domains"/>
    <property type="match status" value="1"/>
</dbReference>
<evidence type="ECO:0000313" key="3">
    <source>
        <dbReference type="EMBL" id="ADQ16006.1"/>
    </source>
</evidence>
<protein>
    <submittedName>
        <fullName evidence="3">Short-chain dehydrogenase/reductase SDR</fullName>
    </submittedName>
</protein>
<dbReference type="InterPro" id="IPR020904">
    <property type="entry name" value="Sc_DH/Rdtase_CS"/>
</dbReference>
<dbReference type="GO" id="GO:0016616">
    <property type="term" value="F:oxidoreductase activity, acting on the CH-OH group of donors, NAD or NADP as acceptor"/>
    <property type="evidence" value="ECO:0007669"/>
    <property type="project" value="TreeGrafter"/>
</dbReference>
<comment type="similarity">
    <text evidence="1 2">Belongs to the short-chain dehydrogenases/reductases (SDR) family.</text>
</comment>
<dbReference type="Gene3D" id="3.40.50.720">
    <property type="entry name" value="NAD(P)-binding Rossmann-like Domain"/>
    <property type="match status" value="1"/>
</dbReference>
<dbReference type="KEGG" id="lby:Lbys_0212"/>
<dbReference type="RefSeq" id="WP_013407061.1">
    <property type="nucleotide sequence ID" value="NC_014655.1"/>
</dbReference>
<reference evidence="3 4" key="2">
    <citation type="journal article" date="2011" name="Stand. Genomic Sci.">
        <title>Complete genome sequence of Leadbetterella byssophila type strain (4M15).</title>
        <authorList>
            <person name="Abt B."/>
            <person name="Teshima H."/>
            <person name="Lucas S."/>
            <person name="Lapidus A."/>
            <person name="Del Rio T.G."/>
            <person name="Nolan M."/>
            <person name="Tice H."/>
            <person name="Cheng J.F."/>
            <person name="Pitluck S."/>
            <person name="Liolios K."/>
            <person name="Pagani I."/>
            <person name="Ivanova N."/>
            <person name="Mavromatis K."/>
            <person name="Pati A."/>
            <person name="Tapia R."/>
            <person name="Han C."/>
            <person name="Goodwin L."/>
            <person name="Chen A."/>
            <person name="Palaniappan K."/>
            <person name="Land M."/>
            <person name="Hauser L."/>
            <person name="Chang Y.J."/>
            <person name="Jeffries C.D."/>
            <person name="Rohde M."/>
            <person name="Goker M."/>
            <person name="Tindall B.J."/>
            <person name="Detter J.C."/>
            <person name="Woyke T."/>
            <person name="Bristow J."/>
            <person name="Eisen J.A."/>
            <person name="Markowitz V."/>
            <person name="Hugenholtz P."/>
            <person name="Klenk H.P."/>
            <person name="Kyrpides N.C."/>
        </authorList>
    </citation>
    <scope>NUCLEOTIDE SEQUENCE [LARGE SCALE GENOMIC DNA]</scope>
    <source>
        <strain evidence="4">DSM 17132 / JCM 16389 / KACC 11308 / NBRC 106382 / 4M15</strain>
    </source>
</reference>
<evidence type="ECO:0000256" key="1">
    <source>
        <dbReference type="ARBA" id="ARBA00006484"/>
    </source>
</evidence>
<dbReference type="PRINTS" id="PR00080">
    <property type="entry name" value="SDRFAMILY"/>
</dbReference>
<proteinExistence type="inferred from homology"/>
<keyword evidence="4" id="KW-1185">Reference proteome</keyword>
<dbReference type="CDD" id="cd05233">
    <property type="entry name" value="SDR_c"/>
    <property type="match status" value="1"/>
</dbReference>
<accession>E4RU25</accession>
<organism evidence="3 4">
    <name type="scientific">Leadbetterella byssophila (strain DSM 17132 / JCM 16389 / KACC 11308 / NBRC 106382 / 4M15)</name>
    <dbReference type="NCBI Taxonomy" id="649349"/>
    <lineage>
        <taxon>Bacteria</taxon>
        <taxon>Pseudomonadati</taxon>
        <taxon>Bacteroidota</taxon>
        <taxon>Cytophagia</taxon>
        <taxon>Cytophagales</taxon>
        <taxon>Leadbetterellaceae</taxon>
        <taxon>Leadbetterella</taxon>
    </lineage>
</organism>
<dbReference type="FunFam" id="3.40.50.720:FF:000084">
    <property type="entry name" value="Short-chain dehydrogenase reductase"/>
    <property type="match status" value="1"/>
</dbReference>
<dbReference type="PANTHER" id="PTHR42760">
    <property type="entry name" value="SHORT-CHAIN DEHYDROGENASES/REDUCTASES FAMILY MEMBER"/>
    <property type="match status" value="1"/>
</dbReference>
<dbReference type="InterPro" id="IPR036291">
    <property type="entry name" value="NAD(P)-bd_dom_sf"/>
</dbReference>
<evidence type="ECO:0000256" key="2">
    <source>
        <dbReference type="RuleBase" id="RU000363"/>
    </source>
</evidence>
<sequence length="233" mass="25534">MELNNVKAVVTGGTSGIGYEAAKVLNELGAEVVICGTNEFKVDKASKELGVYGLKANVMIEEEVVALFDYAKETMGTVNVLINNAGIGKFASLVETTVEDFQKVWEVNVRGLFLSGREAAKHFMEKRYGNIINIGSTASLRGYANGSSYVASKFAVSGLTECWRAELRPYNVRVMQINPSEVITDFLIKEGREITNEANKLKPKEIAHLIVNMLSMSDIGFIPDASVWATNPW</sequence>
<evidence type="ECO:0000313" key="4">
    <source>
        <dbReference type="Proteomes" id="UP000007435"/>
    </source>
</evidence>
<dbReference type="OrthoDB" id="9788235at2"/>
<dbReference type="HOGENOM" id="CLU_010194_2_10_10"/>
<dbReference type="PROSITE" id="PS00061">
    <property type="entry name" value="ADH_SHORT"/>
    <property type="match status" value="1"/>
</dbReference>